<dbReference type="EMBL" id="SMLW01000645">
    <property type="protein sequence ID" value="MTI27866.1"/>
    <property type="molecule type" value="Genomic_DNA"/>
</dbReference>
<keyword evidence="2" id="KW-1185">Reference proteome</keyword>
<gene>
    <name evidence="1" type="ORF">E1163_23115</name>
</gene>
<reference evidence="1 2" key="1">
    <citation type="submission" date="2019-02" db="EMBL/GenBank/DDBJ databases">
        <authorList>
            <person name="Goldberg S.R."/>
            <person name="Haltli B.A."/>
            <person name="Correa H."/>
            <person name="Russell K.G."/>
        </authorList>
    </citation>
    <scope>NUCLEOTIDE SEQUENCE [LARGE SCALE GENOMIC DNA]</scope>
    <source>
        <strain evidence="1 2">JCM 16186</strain>
    </source>
</reference>
<comment type="caution">
    <text evidence="1">The sequence shown here is derived from an EMBL/GenBank/DDBJ whole genome shotgun (WGS) entry which is preliminary data.</text>
</comment>
<organism evidence="1 2">
    <name type="scientific">Fulvivirga kasyanovii</name>
    <dbReference type="NCBI Taxonomy" id="396812"/>
    <lineage>
        <taxon>Bacteria</taxon>
        <taxon>Pseudomonadati</taxon>
        <taxon>Bacteroidota</taxon>
        <taxon>Cytophagia</taxon>
        <taxon>Cytophagales</taxon>
        <taxon>Fulvivirgaceae</taxon>
        <taxon>Fulvivirga</taxon>
    </lineage>
</organism>
<accession>A0ABW9RVY1</accession>
<dbReference type="RefSeq" id="WP_155174865.1">
    <property type="nucleotide sequence ID" value="NZ_BAAAFL010000016.1"/>
</dbReference>
<evidence type="ECO:0008006" key="3">
    <source>
        <dbReference type="Google" id="ProtNLM"/>
    </source>
</evidence>
<name>A0ABW9RVY1_9BACT</name>
<proteinExistence type="predicted"/>
<dbReference type="Proteomes" id="UP000798808">
    <property type="component" value="Unassembled WGS sequence"/>
</dbReference>
<evidence type="ECO:0000313" key="2">
    <source>
        <dbReference type="Proteomes" id="UP000798808"/>
    </source>
</evidence>
<protein>
    <recommendedName>
        <fullName evidence="3">HEAT repeat domain-containing protein</fullName>
    </recommendedName>
</protein>
<evidence type="ECO:0000313" key="1">
    <source>
        <dbReference type="EMBL" id="MTI27866.1"/>
    </source>
</evidence>
<sequence>MSKGQKLKNNTNLTGFMKRIGLIAVILSFSFYAFSQKVVVKTEEKVVVTDNKHIRKVSTSNGLQSFNIEYKGKIEVTDDDRDVKSISPGGYLEISKTTFGSRRSIMIEATSNGLRREYYEGRTKTAYDPAGKKWLAEILPEVVRSTGIAAESRVNRFYRQGGVDAVMNEISRLESDYVRSIYGKLLLKKDGLSDNDRITAVQKLSREIDSDYYLSEMLKDNSAGFLKNDKTAEAYFDAVSNIGSDYYSAEVLKDALREHKASATSIARIMKASKNIGSDYYQTTVLSNVLEQDNIDGPVLAEIIYTTKNIGSDYYQTQILSKALEKRELSDESFNSILDAISDVSSDYYMATVFTKLLDNKLHENVNTKLIILVDEKMSSDYYASSVLSKIATEQDLNDQALERLASAIEKLGSSNYAAEVIKKAADSGNLSKKTLLSLIKATSSISSDYYASSALQSLAPHVKTSDKEVKDAYRAAAKNISSDTYYGQAMRAID</sequence>